<evidence type="ECO:0000259" key="1">
    <source>
        <dbReference type="Pfam" id="PF05685"/>
    </source>
</evidence>
<dbReference type="Gene3D" id="3.90.1570.10">
    <property type="entry name" value="tt1808, chain A"/>
    <property type="match status" value="1"/>
</dbReference>
<keyword evidence="3" id="KW-1185">Reference proteome</keyword>
<dbReference type="Proteomes" id="UP001303211">
    <property type="component" value="Chromosome"/>
</dbReference>
<name>A0ABZ0IZ63_9BURK</name>
<evidence type="ECO:0000313" key="2">
    <source>
        <dbReference type="EMBL" id="WOO31216.1"/>
    </source>
</evidence>
<organism evidence="2 3">
    <name type="scientific">Diaphorobacter limosus</name>
    <dbReference type="NCBI Taxonomy" id="3036128"/>
    <lineage>
        <taxon>Bacteria</taxon>
        <taxon>Pseudomonadati</taxon>
        <taxon>Pseudomonadota</taxon>
        <taxon>Betaproteobacteria</taxon>
        <taxon>Burkholderiales</taxon>
        <taxon>Comamonadaceae</taxon>
        <taxon>Diaphorobacter</taxon>
    </lineage>
</organism>
<dbReference type="InterPro" id="IPR012296">
    <property type="entry name" value="Nuclease_put_TT1808"/>
</dbReference>
<protein>
    <recommendedName>
        <fullName evidence="1">Putative restriction endonuclease domain-containing protein</fullName>
    </recommendedName>
</protein>
<reference evidence="2 3" key="1">
    <citation type="submission" date="2023-03" db="EMBL/GenBank/DDBJ databases">
        <title>Diaphorobacter basophil sp. nov., isolated from a sewage-treatment plant.</title>
        <authorList>
            <person name="Yang K."/>
        </authorList>
    </citation>
    <scope>NUCLEOTIDE SEQUENCE [LARGE SCALE GENOMIC DNA]</scope>
    <source>
        <strain evidence="2 3">Y-1</strain>
    </source>
</reference>
<evidence type="ECO:0000313" key="3">
    <source>
        <dbReference type="Proteomes" id="UP001303211"/>
    </source>
</evidence>
<dbReference type="PANTHER" id="PTHR36558:SF1">
    <property type="entry name" value="RESTRICTION ENDONUCLEASE DOMAIN-CONTAINING PROTEIN-RELATED"/>
    <property type="match status" value="1"/>
</dbReference>
<sequence length="76" mass="8342">MALPAAQPRCDAQTFLDWEEGQAEKHQYLDGEVFAVAGASDARVTIALNVAMALRQHLRGGPCSEFITDIKLRRGK</sequence>
<dbReference type="InterPro" id="IPR008538">
    <property type="entry name" value="Uma2"/>
</dbReference>
<dbReference type="PANTHER" id="PTHR36558">
    <property type="entry name" value="GLR1098 PROTEIN"/>
    <property type="match status" value="1"/>
</dbReference>
<gene>
    <name evidence="2" type="ORF">P4826_12450</name>
</gene>
<feature type="domain" description="Putative restriction endonuclease" evidence="1">
    <location>
        <begin position="13"/>
        <end position="73"/>
    </location>
</feature>
<dbReference type="EMBL" id="CP136921">
    <property type="protein sequence ID" value="WOO31216.1"/>
    <property type="molecule type" value="Genomic_DNA"/>
</dbReference>
<dbReference type="Pfam" id="PF05685">
    <property type="entry name" value="Uma2"/>
    <property type="match status" value="1"/>
</dbReference>
<proteinExistence type="predicted"/>
<dbReference type="RefSeq" id="WP_317700691.1">
    <property type="nucleotide sequence ID" value="NZ_CP136921.1"/>
</dbReference>
<accession>A0ABZ0IZ63</accession>